<gene>
    <name evidence="4" type="ORF">GA574_25690</name>
    <name evidence="5" type="ORF">SAMN04487924_13729</name>
</gene>
<dbReference type="AlphaFoldDB" id="A0A1H4GWY4"/>
<protein>
    <submittedName>
        <fullName evidence="4">Galactofuranosyltransferase</fullName>
    </submittedName>
</protein>
<sequence>MKKYILIIKTITNDKLSKSLIGGGASVKAPQDIHKIALQNGYEEYPIILRGYKNKLLFIVVLFLKMIRLAINLPNGATLLIQYPSLNPKMLYFILPFLKKKYLITLLHDINSVREKGELSGFENKVLSNFDEIIVHTPEMQTYFEQRLRPGIKYHYLGCFPYIAVPDKEARQLSKQVCFAGNIDKSVFFSDFVFENKDLDLIVYGSCSSNNAMKNKYEYKGVFKPDIIGHLEGSWGLVWDGDSTETCSGTWGSYLKIIAPHKFSLYVLAGLPLIVWKDSAMAKLVEMKNIGITVTSLSEISARISAVSDNDYKEYCANILKFQPVLLKGENVCL</sequence>
<dbReference type="PIRSF" id="PIRSF007023">
    <property type="entry name" value="UDP-Galf_transf"/>
    <property type="match status" value="1"/>
</dbReference>
<accession>A0A1H4GWY4</accession>
<dbReference type="EMBL" id="FNRP01000037">
    <property type="protein sequence ID" value="SEB14067.1"/>
    <property type="molecule type" value="Genomic_DNA"/>
</dbReference>
<evidence type="ECO:0000313" key="7">
    <source>
        <dbReference type="Proteomes" id="UP000435059"/>
    </source>
</evidence>
<proteinExistence type="predicted"/>
<feature type="domain" description="Glucosyltransferase 3-like N-terminal" evidence="2">
    <location>
        <begin position="25"/>
        <end position="146"/>
    </location>
</feature>
<dbReference type="GeneID" id="69479509"/>
<evidence type="ECO:0000313" key="5">
    <source>
        <dbReference type="EMBL" id="SEB14067.1"/>
    </source>
</evidence>
<dbReference type="Pfam" id="PF26334">
    <property type="entry name" value="Gtf3_N"/>
    <property type="match status" value="1"/>
</dbReference>
<feature type="domain" description="Glucosyltransferase 3-like C-terminal" evidence="3">
    <location>
        <begin position="177"/>
        <end position="329"/>
    </location>
</feature>
<dbReference type="RefSeq" id="WP_074708508.1">
    <property type="nucleotide sequence ID" value="NZ_CP045612.1"/>
</dbReference>
<dbReference type="Gene3D" id="3.40.50.2000">
    <property type="entry name" value="Glycogen Phosphorylase B"/>
    <property type="match status" value="2"/>
</dbReference>
<dbReference type="InterPro" id="IPR058592">
    <property type="entry name" value="Gtf3_C"/>
</dbReference>
<organism evidence="5 6">
    <name type="scientific">Bacteroides xylanisolvens</name>
    <dbReference type="NCBI Taxonomy" id="371601"/>
    <lineage>
        <taxon>Bacteria</taxon>
        <taxon>Pseudomonadati</taxon>
        <taxon>Bacteroidota</taxon>
        <taxon>Bacteroidia</taxon>
        <taxon>Bacteroidales</taxon>
        <taxon>Bacteroidaceae</taxon>
        <taxon>Bacteroides</taxon>
    </lineage>
</organism>
<dbReference type="Proteomes" id="UP000435059">
    <property type="component" value="Unassembled WGS sequence"/>
</dbReference>
<name>A0A1H4GWY4_9BACE</name>
<dbReference type="Proteomes" id="UP000183040">
    <property type="component" value="Unassembled WGS sequence"/>
</dbReference>
<evidence type="ECO:0000259" key="3">
    <source>
        <dbReference type="Pfam" id="PF26337"/>
    </source>
</evidence>
<dbReference type="Pfam" id="PF26337">
    <property type="entry name" value="Gtf3_C"/>
    <property type="match status" value="1"/>
</dbReference>
<evidence type="ECO:0000256" key="1">
    <source>
        <dbReference type="ARBA" id="ARBA00022679"/>
    </source>
</evidence>
<evidence type="ECO:0000313" key="6">
    <source>
        <dbReference type="Proteomes" id="UP000183040"/>
    </source>
</evidence>
<keyword evidence="7" id="KW-1185">Reference proteome</keyword>
<evidence type="ECO:0000259" key="2">
    <source>
        <dbReference type="Pfam" id="PF26334"/>
    </source>
</evidence>
<reference evidence="4 7" key="2">
    <citation type="journal article" date="2019" name="Nat. Med.">
        <title>A library of human gut bacterial isolates paired with longitudinal multiomics data enables mechanistic microbiome research.</title>
        <authorList>
            <person name="Poyet M."/>
            <person name="Groussin M."/>
            <person name="Gibbons S.M."/>
            <person name="Avila-Pacheco J."/>
            <person name="Jiang X."/>
            <person name="Kearney S.M."/>
            <person name="Perrotta A.R."/>
            <person name="Berdy B."/>
            <person name="Zhao S."/>
            <person name="Lieberman T.D."/>
            <person name="Swanson P.K."/>
            <person name="Smith M."/>
            <person name="Roesemann S."/>
            <person name="Alexander J.E."/>
            <person name="Rich S.A."/>
            <person name="Livny J."/>
            <person name="Vlamakis H."/>
            <person name="Clish C."/>
            <person name="Bullock K."/>
            <person name="Deik A."/>
            <person name="Scott J."/>
            <person name="Pierce K.A."/>
            <person name="Xavier R.J."/>
            <person name="Alm E.J."/>
        </authorList>
    </citation>
    <scope>NUCLEOTIDE SEQUENCE [LARGE SCALE GENOMIC DNA]</scope>
    <source>
        <strain evidence="4 7">BIOML-A74</strain>
    </source>
</reference>
<dbReference type="GO" id="GO:0016740">
    <property type="term" value="F:transferase activity"/>
    <property type="evidence" value="ECO:0007669"/>
    <property type="project" value="UniProtKB-KW"/>
</dbReference>
<dbReference type="EMBL" id="WDES01000068">
    <property type="protein sequence ID" value="KAB6080780.1"/>
    <property type="molecule type" value="Genomic_DNA"/>
</dbReference>
<keyword evidence="1 4" id="KW-0808">Transferase</keyword>
<evidence type="ECO:0000313" key="4">
    <source>
        <dbReference type="EMBL" id="KAB6080780.1"/>
    </source>
</evidence>
<reference evidence="5 6" key="1">
    <citation type="submission" date="2016-10" db="EMBL/GenBank/DDBJ databases">
        <authorList>
            <person name="de Groot N.N."/>
        </authorList>
    </citation>
    <scope>NUCLEOTIDE SEQUENCE [LARGE SCALE GENOMIC DNA]</scope>
    <source>
        <strain evidence="5 6">NLAE-zl-G339</strain>
    </source>
</reference>
<dbReference type="InterPro" id="IPR058591">
    <property type="entry name" value="Gtf3_N"/>
</dbReference>